<accession>A0AAV7VQF0</accession>
<keyword evidence="2" id="KW-1133">Transmembrane helix</keyword>
<proteinExistence type="predicted"/>
<organism evidence="3 4">
    <name type="scientific">Pleurodeles waltl</name>
    <name type="common">Iberian ribbed newt</name>
    <dbReference type="NCBI Taxonomy" id="8319"/>
    <lineage>
        <taxon>Eukaryota</taxon>
        <taxon>Metazoa</taxon>
        <taxon>Chordata</taxon>
        <taxon>Craniata</taxon>
        <taxon>Vertebrata</taxon>
        <taxon>Euteleostomi</taxon>
        <taxon>Amphibia</taxon>
        <taxon>Batrachia</taxon>
        <taxon>Caudata</taxon>
        <taxon>Salamandroidea</taxon>
        <taxon>Salamandridae</taxon>
        <taxon>Pleurodelinae</taxon>
        <taxon>Pleurodeles</taxon>
    </lineage>
</organism>
<dbReference type="Proteomes" id="UP001066276">
    <property type="component" value="Chromosome 2_1"/>
</dbReference>
<sequence length="89" mass="9442">MSRGRALLTSVSSRSGGRIPPDSSSPACGHRLGSLAGRPVCAHCVVGFRCSVLLIVFSILHSFAAVFMCNIWYFFALSGSFAGCERTSL</sequence>
<dbReference type="AlphaFoldDB" id="A0AAV7VQF0"/>
<feature type="transmembrane region" description="Helical" evidence="2">
    <location>
        <begin position="52"/>
        <end position="75"/>
    </location>
</feature>
<dbReference type="EMBL" id="JANPWB010000003">
    <property type="protein sequence ID" value="KAJ1203617.1"/>
    <property type="molecule type" value="Genomic_DNA"/>
</dbReference>
<keyword evidence="4" id="KW-1185">Reference proteome</keyword>
<evidence type="ECO:0000256" key="2">
    <source>
        <dbReference type="SAM" id="Phobius"/>
    </source>
</evidence>
<name>A0AAV7VQF0_PLEWA</name>
<keyword evidence="2" id="KW-0472">Membrane</keyword>
<feature type="region of interest" description="Disordered" evidence="1">
    <location>
        <begin position="1"/>
        <end position="25"/>
    </location>
</feature>
<gene>
    <name evidence="3" type="ORF">NDU88_007401</name>
</gene>
<evidence type="ECO:0000313" key="3">
    <source>
        <dbReference type="EMBL" id="KAJ1203617.1"/>
    </source>
</evidence>
<protein>
    <submittedName>
        <fullName evidence="3">Uncharacterized protein</fullName>
    </submittedName>
</protein>
<reference evidence="3" key="1">
    <citation type="journal article" date="2022" name="bioRxiv">
        <title>Sequencing and chromosome-scale assembly of the giantPleurodeles waltlgenome.</title>
        <authorList>
            <person name="Brown T."/>
            <person name="Elewa A."/>
            <person name="Iarovenko S."/>
            <person name="Subramanian E."/>
            <person name="Araus A.J."/>
            <person name="Petzold A."/>
            <person name="Susuki M."/>
            <person name="Suzuki K.-i.T."/>
            <person name="Hayashi T."/>
            <person name="Toyoda A."/>
            <person name="Oliveira C."/>
            <person name="Osipova E."/>
            <person name="Leigh N.D."/>
            <person name="Simon A."/>
            <person name="Yun M.H."/>
        </authorList>
    </citation>
    <scope>NUCLEOTIDE SEQUENCE</scope>
    <source>
        <strain evidence="3">20211129_DDA</strain>
        <tissue evidence="3">Liver</tissue>
    </source>
</reference>
<evidence type="ECO:0000313" key="4">
    <source>
        <dbReference type="Proteomes" id="UP001066276"/>
    </source>
</evidence>
<keyword evidence="2" id="KW-0812">Transmembrane</keyword>
<evidence type="ECO:0000256" key="1">
    <source>
        <dbReference type="SAM" id="MobiDB-lite"/>
    </source>
</evidence>
<comment type="caution">
    <text evidence="3">The sequence shown here is derived from an EMBL/GenBank/DDBJ whole genome shotgun (WGS) entry which is preliminary data.</text>
</comment>